<organism evidence="2 3">
    <name type="scientific">Drouetiella hepatica Uher 2000/2452</name>
    <dbReference type="NCBI Taxonomy" id="904376"/>
    <lineage>
        <taxon>Bacteria</taxon>
        <taxon>Bacillati</taxon>
        <taxon>Cyanobacteriota</taxon>
        <taxon>Cyanophyceae</taxon>
        <taxon>Oculatellales</taxon>
        <taxon>Oculatellaceae</taxon>
        <taxon>Drouetiella</taxon>
    </lineage>
</organism>
<protein>
    <submittedName>
        <fullName evidence="2">TerB family tellurite resistance protein</fullName>
    </submittedName>
</protein>
<name>A0A951UMF4_9CYAN</name>
<dbReference type="CDD" id="cd07177">
    <property type="entry name" value="terB_like"/>
    <property type="match status" value="1"/>
</dbReference>
<dbReference type="EMBL" id="JAHHHD010000011">
    <property type="protein sequence ID" value="MBW4659390.1"/>
    <property type="molecule type" value="Genomic_DNA"/>
</dbReference>
<evidence type="ECO:0000313" key="3">
    <source>
        <dbReference type="Proteomes" id="UP000757435"/>
    </source>
</evidence>
<reference evidence="2" key="2">
    <citation type="journal article" date="2022" name="Microbiol. Resour. Announc.">
        <title>Metagenome Sequencing to Explore Phylogenomics of Terrestrial Cyanobacteria.</title>
        <authorList>
            <person name="Ward R.D."/>
            <person name="Stajich J.E."/>
            <person name="Johansen J.R."/>
            <person name="Huntemann M."/>
            <person name="Clum A."/>
            <person name="Foster B."/>
            <person name="Foster B."/>
            <person name="Roux S."/>
            <person name="Palaniappan K."/>
            <person name="Varghese N."/>
            <person name="Mukherjee S."/>
            <person name="Reddy T.B.K."/>
            <person name="Daum C."/>
            <person name="Copeland A."/>
            <person name="Chen I.A."/>
            <person name="Ivanova N.N."/>
            <person name="Kyrpides N.C."/>
            <person name="Shapiro N."/>
            <person name="Eloe-Fadrosh E.A."/>
            <person name="Pietrasiak N."/>
        </authorList>
    </citation>
    <scope>NUCLEOTIDE SEQUENCE</scope>
    <source>
        <strain evidence="2">UHER 2000/2452</strain>
    </source>
</reference>
<comment type="caution">
    <text evidence="2">The sequence shown here is derived from an EMBL/GenBank/DDBJ whole genome shotgun (WGS) entry which is preliminary data.</text>
</comment>
<dbReference type="InterPro" id="IPR007791">
    <property type="entry name" value="DjlA_N"/>
</dbReference>
<reference evidence="2" key="1">
    <citation type="submission" date="2021-05" db="EMBL/GenBank/DDBJ databases">
        <authorList>
            <person name="Pietrasiak N."/>
            <person name="Ward R."/>
            <person name="Stajich J.E."/>
            <person name="Kurbessoian T."/>
        </authorList>
    </citation>
    <scope>NUCLEOTIDE SEQUENCE</scope>
    <source>
        <strain evidence="2">UHER 2000/2452</strain>
    </source>
</reference>
<dbReference type="SUPFAM" id="SSF158682">
    <property type="entry name" value="TerB-like"/>
    <property type="match status" value="1"/>
</dbReference>
<dbReference type="Proteomes" id="UP000757435">
    <property type="component" value="Unassembled WGS sequence"/>
</dbReference>
<dbReference type="AlphaFoldDB" id="A0A951UMF4"/>
<sequence length="143" mass="16119">MNLLRTVTAMAWADGDLAAEEVEIMLDRFSNIFAKDAAQQQHLRQELQNYMKQNIPLEEITSKLHSPEEKEMVLRLAYEVISCSARSPQEDNINADEAAAYQQLVSLLGLSTEKVQQIESEVQSSSEGSLVDRLAQHLEGFPR</sequence>
<dbReference type="Pfam" id="PF05099">
    <property type="entry name" value="TerB"/>
    <property type="match status" value="1"/>
</dbReference>
<accession>A0A951UMF4</accession>
<proteinExistence type="predicted"/>
<feature type="domain" description="Co-chaperone DjlA N-terminal" evidence="1">
    <location>
        <begin position="7"/>
        <end position="118"/>
    </location>
</feature>
<dbReference type="Gene3D" id="1.10.3680.10">
    <property type="entry name" value="TerB-like"/>
    <property type="match status" value="1"/>
</dbReference>
<gene>
    <name evidence="2" type="ORF">KME15_12000</name>
</gene>
<evidence type="ECO:0000259" key="1">
    <source>
        <dbReference type="Pfam" id="PF05099"/>
    </source>
</evidence>
<evidence type="ECO:0000313" key="2">
    <source>
        <dbReference type="EMBL" id="MBW4659390.1"/>
    </source>
</evidence>
<dbReference type="InterPro" id="IPR029024">
    <property type="entry name" value="TerB-like"/>
</dbReference>